<organism evidence="1 2">
    <name type="scientific">Rhododendron molle</name>
    <name type="common">Chinese azalea</name>
    <name type="synonym">Azalea mollis</name>
    <dbReference type="NCBI Taxonomy" id="49168"/>
    <lineage>
        <taxon>Eukaryota</taxon>
        <taxon>Viridiplantae</taxon>
        <taxon>Streptophyta</taxon>
        <taxon>Embryophyta</taxon>
        <taxon>Tracheophyta</taxon>
        <taxon>Spermatophyta</taxon>
        <taxon>Magnoliopsida</taxon>
        <taxon>eudicotyledons</taxon>
        <taxon>Gunneridae</taxon>
        <taxon>Pentapetalae</taxon>
        <taxon>asterids</taxon>
        <taxon>Ericales</taxon>
        <taxon>Ericaceae</taxon>
        <taxon>Ericoideae</taxon>
        <taxon>Rhodoreae</taxon>
        <taxon>Rhododendron</taxon>
    </lineage>
</organism>
<comment type="caution">
    <text evidence="1">The sequence shown here is derived from an EMBL/GenBank/DDBJ whole genome shotgun (WGS) entry which is preliminary data.</text>
</comment>
<gene>
    <name evidence="1" type="ORF">RHMOL_Rhmol04G0224300</name>
</gene>
<protein>
    <submittedName>
        <fullName evidence="1">Uncharacterized protein</fullName>
    </submittedName>
</protein>
<dbReference type="Proteomes" id="UP001062846">
    <property type="component" value="Chromosome 4"/>
</dbReference>
<accession>A0ACC0P4G5</accession>
<sequence>MAQPFLFDVPETVQSRYRATGSTATFSGLVLSIEPSSTPKGRFLPDNPLNLLESSVHTIWPVAVHVLPEPQILPEAYLQPQTIEVNYGPLRTLPEEEYLDSDRGLEIPKSDDHSVPSVRSFCFPPSI</sequence>
<reference evidence="1" key="1">
    <citation type="submission" date="2022-02" db="EMBL/GenBank/DDBJ databases">
        <title>Plant Genome Project.</title>
        <authorList>
            <person name="Zhang R.-G."/>
        </authorList>
    </citation>
    <scope>NUCLEOTIDE SEQUENCE</scope>
    <source>
        <strain evidence="1">AT1</strain>
    </source>
</reference>
<evidence type="ECO:0000313" key="2">
    <source>
        <dbReference type="Proteomes" id="UP001062846"/>
    </source>
</evidence>
<evidence type="ECO:0000313" key="1">
    <source>
        <dbReference type="EMBL" id="KAI8560044.1"/>
    </source>
</evidence>
<keyword evidence="2" id="KW-1185">Reference proteome</keyword>
<proteinExistence type="predicted"/>
<dbReference type="EMBL" id="CM046391">
    <property type="protein sequence ID" value="KAI8560044.1"/>
    <property type="molecule type" value="Genomic_DNA"/>
</dbReference>
<name>A0ACC0P4G5_RHOML</name>